<dbReference type="eggNOG" id="ENOG502S2RX">
    <property type="taxonomic scope" value="Eukaryota"/>
</dbReference>
<dbReference type="Proteomes" id="UP000007796">
    <property type="component" value="Unassembled WGS sequence"/>
</dbReference>
<feature type="compositionally biased region" description="Polar residues" evidence="1">
    <location>
        <begin position="299"/>
        <end position="315"/>
    </location>
</feature>
<evidence type="ECO:0000256" key="1">
    <source>
        <dbReference type="SAM" id="MobiDB-lite"/>
    </source>
</evidence>
<evidence type="ECO:0008006" key="4">
    <source>
        <dbReference type="Google" id="ProtNLM"/>
    </source>
</evidence>
<accession>F0XMF8</accession>
<feature type="compositionally biased region" description="Basic and acidic residues" evidence="1">
    <location>
        <begin position="172"/>
        <end position="181"/>
    </location>
</feature>
<feature type="region of interest" description="Disordered" evidence="1">
    <location>
        <begin position="161"/>
        <end position="220"/>
    </location>
</feature>
<dbReference type="AlphaFoldDB" id="F0XMF8"/>
<feature type="compositionally biased region" description="Basic and acidic residues" evidence="1">
    <location>
        <begin position="120"/>
        <end position="133"/>
    </location>
</feature>
<feature type="compositionally biased region" description="Low complexity" evidence="1">
    <location>
        <begin position="536"/>
        <end position="545"/>
    </location>
</feature>
<feature type="compositionally biased region" description="Polar residues" evidence="1">
    <location>
        <begin position="77"/>
        <end position="86"/>
    </location>
</feature>
<protein>
    <recommendedName>
        <fullName evidence="4">TeaA receptor TeaR</fullName>
    </recommendedName>
</protein>
<evidence type="ECO:0000313" key="3">
    <source>
        <dbReference type="Proteomes" id="UP000007796"/>
    </source>
</evidence>
<dbReference type="EMBL" id="GL629794">
    <property type="protein sequence ID" value="EFX01461.1"/>
    <property type="molecule type" value="Genomic_DNA"/>
</dbReference>
<feature type="compositionally biased region" description="Basic and acidic residues" evidence="1">
    <location>
        <begin position="371"/>
        <end position="386"/>
    </location>
</feature>
<dbReference type="GeneID" id="25979833"/>
<gene>
    <name evidence="2" type="ORF">CMQ_6403</name>
</gene>
<feature type="compositionally biased region" description="Low complexity" evidence="1">
    <location>
        <begin position="451"/>
        <end position="482"/>
    </location>
</feature>
<feature type="region of interest" description="Disordered" evidence="1">
    <location>
        <begin position="77"/>
        <end position="140"/>
    </location>
</feature>
<organism evidence="3">
    <name type="scientific">Grosmannia clavigera (strain kw1407 / UAMH 11150)</name>
    <name type="common">Blue stain fungus</name>
    <name type="synonym">Graphiocladiella clavigera</name>
    <dbReference type="NCBI Taxonomy" id="655863"/>
    <lineage>
        <taxon>Eukaryota</taxon>
        <taxon>Fungi</taxon>
        <taxon>Dikarya</taxon>
        <taxon>Ascomycota</taxon>
        <taxon>Pezizomycotina</taxon>
        <taxon>Sordariomycetes</taxon>
        <taxon>Sordariomycetidae</taxon>
        <taxon>Ophiostomatales</taxon>
        <taxon>Ophiostomataceae</taxon>
        <taxon>Leptographium</taxon>
    </lineage>
</organism>
<dbReference type="InParanoid" id="F0XMF8"/>
<proteinExistence type="predicted"/>
<feature type="compositionally biased region" description="Basic and acidic residues" evidence="1">
    <location>
        <begin position="207"/>
        <end position="220"/>
    </location>
</feature>
<dbReference type="HOGENOM" id="CLU_023414_1_1_1"/>
<feature type="region of interest" description="Disordered" evidence="1">
    <location>
        <begin position="441"/>
        <end position="552"/>
    </location>
</feature>
<dbReference type="STRING" id="655863.F0XMF8"/>
<feature type="compositionally biased region" description="Basic and acidic residues" evidence="1">
    <location>
        <begin position="96"/>
        <end position="110"/>
    </location>
</feature>
<sequence>MAVVSSAPITTAANATALTPPHSSHGNEYTWDASSQHVDSSMFAPNGGTYYASTNDLTAYDASEKGVFGGEPLLRQQTAPSSTHLSESVPLGAARDGQKGLDDSPMERPKITQTASVNDVSKKAATKEQHSSDPDDVSSKWIHRDKLARIESEELQAAGIILPKSRARSRPRRDASVDKANGHRSTGPETDIPMESRSRRSSVFNELKPHDASRPSWDLRRPDEIDDAAYFVPTNGTKGLSRIPVAKQSPAPIPLEHIERDSMLARKRGNSIGAEESIGLKSRSRSNSIGRALDGGTGSSTEPPSQRNASRSVSEASPKKLATNGSANAGGGRKPTTSKTNSTSRPKTRNGIGKDTNGSAAGGAARPTTRSGERELSGAAHKRPEGEPPWMINAYRPDPRLPPDQQLLPTVARRLQQEKWEREGKFGNIYDKEFRPLTENGFLTPPEPSNSASAAAETSTATGEATGEVTGETTGEATGEAGHWPLKIEAKNPASPIGRSGSYSTIPKIQDQPGLSPLPSPLGPTTHISASGPKPAQTASAAAATQDEDDAKGGCGCCVVM</sequence>
<evidence type="ECO:0000313" key="2">
    <source>
        <dbReference type="EMBL" id="EFX01461.1"/>
    </source>
</evidence>
<reference evidence="2 3" key="1">
    <citation type="journal article" date="2011" name="Proc. Natl. Acad. Sci. U.S.A.">
        <title>Genome and transcriptome analyses of the mountain pine beetle-fungal symbiont Grosmannia clavigera, a lodgepole pine pathogen.</title>
        <authorList>
            <person name="DiGuistini S."/>
            <person name="Wang Y."/>
            <person name="Liao N.Y."/>
            <person name="Taylor G."/>
            <person name="Tanguay P."/>
            <person name="Feau N."/>
            <person name="Henrissat B."/>
            <person name="Chan S.K."/>
            <person name="Hesse-Orce U."/>
            <person name="Alamouti S.M."/>
            <person name="Tsui C.K.M."/>
            <person name="Docking R.T."/>
            <person name="Levasseur A."/>
            <person name="Haridas S."/>
            <person name="Robertson G."/>
            <person name="Birol I."/>
            <person name="Holt R.A."/>
            <person name="Marra M.A."/>
            <person name="Hamelin R.C."/>
            <person name="Hirst M."/>
            <person name="Jones S.J.M."/>
            <person name="Bohlmann J."/>
            <person name="Breuil C."/>
        </authorList>
    </citation>
    <scope>NUCLEOTIDE SEQUENCE [LARGE SCALE GENOMIC DNA]</scope>
    <source>
        <strain evidence="3">kw1407 / UAMH 11150</strain>
    </source>
</reference>
<keyword evidence="3" id="KW-1185">Reference proteome</keyword>
<dbReference type="RefSeq" id="XP_014170943.1">
    <property type="nucleotide sequence ID" value="XM_014315468.1"/>
</dbReference>
<dbReference type="OrthoDB" id="418495at2759"/>
<feature type="compositionally biased region" description="Polar residues" evidence="1">
    <location>
        <begin position="335"/>
        <end position="345"/>
    </location>
</feature>
<feature type="region of interest" description="Disordered" evidence="1">
    <location>
        <begin position="274"/>
        <end position="405"/>
    </location>
</feature>
<name>F0XMF8_GROCL</name>